<gene>
    <name evidence="3" type="ORF">QYE76_062559</name>
</gene>
<proteinExistence type="predicted"/>
<feature type="coiled-coil region" evidence="1">
    <location>
        <begin position="240"/>
        <end position="274"/>
    </location>
</feature>
<feature type="coiled-coil region" evidence="1">
    <location>
        <begin position="429"/>
        <end position="487"/>
    </location>
</feature>
<dbReference type="InterPro" id="IPR040262">
    <property type="entry name" value="At4g38062-like"/>
</dbReference>
<feature type="coiled-coil region" evidence="1">
    <location>
        <begin position="355"/>
        <end position="389"/>
    </location>
</feature>
<protein>
    <submittedName>
        <fullName evidence="3">Uncharacterized protein</fullName>
    </submittedName>
</protein>
<dbReference type="SUPFAM" id="SSF57997">
    <property type="entry name" value="Tropomyosin"/>
    <property type="match status" value="1"/>
</dbReference>
<dbReference type="Proteomes" id="UP001231189">
    <property type="component" value="Unassembled WGS sequence"/>
</dbReference>
<evidence type="ECO:0000256" key="1">
    <source>
        <dbReference type="SAM" id="Coils"/>
    </source>
</evidence>
<feature type="coiled-coil region" evidence="1">
    <location>
        <begin position="988"/>
        <end position="1067"/>
    </location>
</feature>
<sequence>MADLSRKYGNVVSEYEEARSTIEVLRVFLHVDPGCPRVFLHVDPGCPRVGISFGHVSRWWLRNGKGGLLASLPGDAGSQTPTAPPAAGLRCPPATAAAVAAGLISKGVEMEEMARELDSLRAELESRAAEHRANSALIDGLRRETADQAARLRDAKAEADRQALALAAKDHELSAARDLTDDLNAKLAEKEQAFRHLCAAHDNLKASHRDTTTSWEAERRGLVAALEESEVKRLEQDASIRSCKDEIVRFRNLLSEKEKKCSDAERRASAQREAGMRDDALTRLEEENAAVQGKLKWKAEQFRHLEDALRKVRDEFKQSEKQWGSERSTLVDQIAALETSLDSKTRVAEEFRSRLEMCSQALAHEEGRRKNLEAEISDLSRKYGNVVSEYEEARSTIEVLTAKRDGEIASLRSSLAEKVTLLNEMEYCKARMGQENEDLRASLKEYQQAQIGGADAVVSLKGLREKFRALEQTHRSCTEKLRDKEKEWRTQMGNLGSELDGCLSQLGSKDMQIRQLQNELLSSYSSLELQIVENLEASIVRLAVESKFYDSCSCIDALRLDMQQRCEKLEQNVTAVRKQLEEKNCVIAQSQAEQAHQLEVMAELHGRIEQLEHVQQEHEKMQRQLSAYKEMLDNASRNVHCLKGEASEKENNLQEEFGKALSDLNEARRDLTEQKSQLSQFELNLHQQKQAVEHLEKLKLDLEAELKGYMDDNHVLKRDLDAALTSKIEVEVSLREEKEKVLGDLDEARRDLTDLKSQLTQFEIDLHEQKQAVEHLEKLKLDLETELKGYMDDNHVLKRDLDAALKAKMEVEVSLREEKEKLLGALSEANCALSERKSELSENEITLHQQKQALQHLEKLRIDMENELKGYVDENSVLKRDLDLALNAKTEVEVSYRDENEKLLGALNETNCALSERKSELSENEITLHQQKQALQHLEKLRVDMETELKGYVDDNHVLKRDLDAALIAKMEAEEIHEKEKRTLLLALDEANCAISERKNELDQLKQALENLEKLNVDMQVEVNSYKEENCALKRDRDVALFAREEKEKLSSMIVELQQYINVLEEDNLGQKLDVASLIKSEVQKSIRDVNNRYSEIVEIFDKKLLELETRLGFFEQKYTCREQEIMEIFDQEEADWYTLIAEKENAIADIQLIVESVQLNIKHLLEAAASKLTEVQLEVQQLYGFAENLNTLNIVQEHDRFFKDTLIAECERELEDLQIKLVLEREQSSNLKHVLEKLKAETTAEMLEKAKEHLEVVNKLKYAEERKEILEEHLGQLTSRTKDMLNVVDQERKELVDELNGITYTIGAAIHGDDDLMASLRRIMQKANIEEPPLNSSIKEIPSLEKQHMRNHGPLTKNKSASLTDRRSPLKENNY</sequence>
<dbReference type="EMBL" id="JAUUTY010000004">
    <property type="protein sequence ID" value="KAK1644754.1"/>
    <property type="molecule type" value="Genomic_DNA"/>
</dbReference>
<feature type="compositionally biased region" description="Basic and acidic residues" evidence="2">
    <location>
        <begin position="1365"/>
        <end position="1376"/>
    </location>
</feature>
<evidence type="ECO:0000256" key="2">
    <source>
        <dbReference type="SAM" id="MobiDB-lite"/>
    </source>
</evidence>
<evidence type="ECO:0000313" key="4">
    <source>
        <dbReference type="Proteomes" id="UP001231189"/>
    </source>
</evidence>
<accession>A0AAD8S3T8</accession>
<comment type="caution">
    <text evidence="3">The sequence shown here is derived from an EMBL/GenBank/DDBJ whole genome shotgun (WGS) entry which is preliminary data.</text>
</comment>
<dbReference type="PANTHER" id="PTHR45287:SF4">
    <property type="entry name" value="OS03G0691500 PROTEIN"/>
    <property type="match status" value="1"/>
</dbReference>
<keyword evidence="1" id="KW-0175">Coiled coil</keyword>
<feature type="coiled-coil region" evidence="1">
    <location>
        <begin position="847"/>
        <end position="874"/>
    </location>
</feature>
<feature type="region of interest" description="Disordered" evidence="2">
    <location>
        <begin position="1335"/>
        <end position="1376"/>
    </location>
</feature>
<reference evidence="3" key="1">
    <citation type="submission" date="2023-07" db="EMBL/GenBank/DDBJ databases">
        <title>A chromosome-level genome assembly of Lolium multiflorum.</title>
        <authorList>
            <person name="Chen Y."/>
            <person name="Copetti D."/>
            <person name="Kolliker R."/>
            <person name="Studer B."/>
        </authorList>
    </citation>
    <scope>NUCLEOTIDE SEQUENCE</scope>
    <source>
        <strain evidence="3">02402/16</strain>
        <tissue evidence="3">Leaf</tissue>
    </source>
</reference>
<evidence type="ECO:0000313" key="3">
    <source>
        <dbReference type="EMBL" id="KAK1644754.1"/>
    </source>
</evidence>
<name>A0AAD8S3T8_LOLMU</name>
<keyword evidence="4" id="KW-1185">Reference proteome</keyword>
<feature type="coiled-coil region" evidence="1">
    <location>
        <begin position="1208"/>
        <end position="1281"/>
    </location>
</feature>
<feature type="coiled-coil region" evidence="1">
    <location>
        <begin position="559"/>
        <end position="793"/>
    </location>
</feature>
<organism evidence="3 4">
    <name type="scientific">Lolium multiflorum</name>
    <name type="common">Italian ryegrass</name>
    <name type="synonym">Lolium perenne subsp. multiflorum</name>
    <dbReference type="NCBI Taxonomy" id="4521"/>
    <lineage>
        <taxon>Eukaryota</taxon>
        <taxon>Viridiplantae</taxon>
        <taxon>Streptophyta</taxon>
        <taxon>Embryophyta</taxon>
        <taxon>Tracheophyta</taxon>
        <taxon>Spermatophyta</taxon>
        <taxon>Magnoliopsida</taxon>
        <taxon>Liliopsida</taxon>
        <taxon>Poales</taxon>
        <taxon>Poaceae</taxon>
        <taxon>BOP clade</taxon>
        <taxon>Pooideae</taxon>
        <taxon>Poodae</taxon>
        <taxon>Poeae</taxon>
        <taxon>Poeae Chloroplast Group 2 (Poeae type)</taxon>
        <taxon>Loliodinae</taxon>
        <taxon>Loliinae</taxon>
        <taxon>Lolium</taxon>
    </lineage>
</organism>
<dbReference type="PANTHER" id="PTHR45287">
    <property type="entry name" value="OS03G0691500 PROTEIN"/>
    <property type="match status" value="1"/>
</dbReference>
<feature type="coiled-coil region" evidence="1">
    <location>
        <begin position="110"/>
        <end position="193"/>
    </location>
</feature>